<keyword evidence="1" id="KW-0418">Kinase</keyword>
<dbReference type="Pfam" id="PF11865">
    <property type="entry name" value="mTOR_dom"/>
    <property type="match status" value="1"/>
</dbReference>
<dbReference type="SMART" id="SM01346">
    <property type="entry name" value="DUF3385"/>
    <property type="match status" value="1"/>
</dbReference>
<dbReference type="eggNOG" id="KOG0414">
    <property type="taxonomic scope" value="Eukaryota"/>
</dbReference>
<keyword evidence="1" id="KW-0723">Serine/threonine-protein kinase</keyword>
<accession>M0ZYG6</accession>
<dbReference type="PANTHER" id="PTHR34081:SF1">
    <property type="entry name" value="MALECTIN, LEUCINE-RICH REPEAT DOMAIN, L DOMAIN-LIKE PROTEIN-RELATED"/>
    <property type="match status" value="1"/>
</dbReference>
<dbReference type="InParanoid" id="M0ZYG6"/>
<proteinExistence type="inferred from homology"/>
<keyword evidence="1" id="KW-0808">Transferase</keyword>
<name>M0ZYG6_SOLTU</name>
<dbReference type="EnsemblPlants" id="PGSC0003DMT400010706">
    <property type="protein sequence ID" value="PGSC0003DMT400010706"/>
    <property type="gene ID" value="PGSC0003DMG400004177"/>
</dbReference>
<evidence type="ECO:0000256" key="1">
    <source>
        <dbReference type="RuleBase" id="RU364109"/>
    </source>
</evidence>
<comment type="catalytic activity">
    <reaction evidence="1">
        <text>L-threonyl-[protein] + ATP = O-phospho-L-threonyl-[protein] + ADP + H(+)</text>
        <dbReference type="Rhea" id="RHEA:46608"/>
        <dbReference type="Rhea" id="RHEA-COMP:11060"/>
        <dbReference type="Rhea" id="RHEA-COMP:11605"/>
        <dbReference type="ChEBI" id="CHEBI:15378"/>
        <dbReference type="ChEBI" id="CHEBI:30013"/>
        <dbReference type="ChEBI" id="CHEBI:30616"/>
        <dbReference type="ChEBI" id="CHEBI:61977"/>
        <dbReference type="ChEBI" id="CHEBI:456216"/>
        <dbReference type="EC" id="2.7.11.1"/>
    </reaction>
</comment>
<comment type="similarity">
    <text evidence="1">Belongs to the PI3/PI4-kinase family.</text>
</comment>
<dbReference type="Proteomes" id="UP000011115">
    <property type="component" value="Unassembled WGS sequence"/>
</dbReference>
<dbReference type="PaxDb" id="4113-PGSC0003DMT400010706"/>
<dbReference type="EC" id="2.7.11.1" evidence="1"/>
<dbReference type="InterPro" id="IPR016024">
    <property type="entry name" value="ARM-type_fold"/>
</dbReference>
<protein>
    <recommendedName>
        <fullName evidence="1">Serine/threonine-protein kinase TOR</fullName>
        <ecNumber evidence="1">2.7.11.1</ecNumber>
    </recommendedName>
</protein>
<reference evidence="4" key="1">
    <citation type="journal article" date="2011" name="Nature">
        <title>Genome sequence and analysis of the tuber crop potato.</title>
        <authorList>
            <consortium name="The Potato Genome Sequencing Consortium"/>
        </authorList>
    </citation>
    <scope>NUCLEOTIDE SEQUENCE [LARGE SCALE GENOMIC DNA]</scope>
    <source>
        <strain evidence="4">cv. DM1-3 516 R44</strain>
    </source>
</reference>
<evidence type="ECO:0000313" key="3">
    <source>
        <dbReference type="EnsemblPlants" id="PGSC0003DMT400010706"/>
    </source>
</evidence>
<dbReference type="Gramene" id="PGSC0003DMT400010706">
    <property type="protein sequence ID" value="PGSC0003DMT400010706"/>
    <property type="gene ID" value="PGSC0003DMG400004177"/>
</dbReference>
<dbReference type="STRING" id="4113.M0ZYG6"/>
<reference evidence="3" key="2">
    <citation type="submission" date="2015-06" db="UniProtKB">
        <authorList>
            <consortium name="EnsemblPlants"/>
        </authorList>
    </citation>
    <scope>IDENTIFICATION</scope>
    <source>
        <strain evidence="3">DM1-3 516 R44</strain>
    </source>
</reference>
<dbReference type="PANTHER" id="PTHR34081">
    <property type="entry name" value="MALECTIN DOMAIN-CONTAINING PROTEIN"/>
    <property type="match status" value="1"/>
</dbReference>
<keyword evidence="4" id="KW-1185">Reference proteome</keyword>
<feature type="domain" description="Serine/threonine-protein kinase mTOR" evidence="2">
    <location>
        <begin position="52"/>
        <end position="199"/>
    </location>
</feature>
<keyword evidence="1" id="KW-0067">ATP-binding</keyword>
<dbReference type="HOGENOM" id="CLU_1032127_0_0_1"/>
<dbReference type="SUPFAM" id="SSF48371">
    <property type="entry name" value="ARM repeat"/>
    <property type="match status" value="1"/>
</dbReference>
<sequence length="270" mass="30798">MPLIVEALLDGAAITKYEVVVSTLGQVIQSTGFKLFKILFDKFLVCNVHGYVITPYNEYPQLLGFLLKLLNGELAWSTRREVLKVLGIMGALDPHVHKHNQQSLPGSHGEVTWVTGDPGQHIRSMDELPTDLWPSFATFEDYFSTVAINSLMRILRDPSLSSYHRKVVFPDLYHIVWICEGGLKEFITWKLGTLVSIARQKFAKPELKSCIEEFEEKLNKFDIERKEQELIAKNAQSHQQKVESLDNITVIEKEEEEISEFEITGAYTLS</sequence>
<dbReference type="GO" id="GO:0005524">
    <property type="term" value="F:ATP binding"/>
    <property type="evidence" value="ECO:0007669"/>
    <property type="project" value="UniProtKB-KW"/>
</dbReference>
<dbReference type="eggNOG" id="KOG0891">
    <property type="taxonomic scope" value="Eukaryota"/>
</dbReference>
<keyword evidence="1" id="KW-0547">Nucleotide-binding</keyword>
<evidence type="ECO:0000313" key="4">
    <source>
        <dbReference type="Proteomes" id="UP000011115"/>
    </source>
</evidence>
<organism evidence="3 4">
    <name type="scientific">Solanum tuberosum</name>
    <name type="common">Potato</name>
    <dbReference type="NCBI Taxonomy" id="4113"/>
    <lineage>
        <taxon>Eukaryota</taxon>
        <taxon>Viridiplantae</taxon>
        <taxon>Streptophyta</taxon>
        <taxon>Embryophyta</taxon>
        <taxon>Tracheophyta</taxon>
        <taxon>Spermatophyta</taxon>
        <taxon>Magnoliopsida</taxon>
        <taxon>eudicotyledons</taxon>
        <taxon>Gunneridae</taxon>
        <taxon>Pentapetalae</taxon>
        <taxon>asterids</taxon>
        <taxon>lamiids</taxon>
        <taxon>Solanales</taxon>
        <taxon>Solanaceae</taxon>
        <taxon>Solanoideae</taxon>
        <taxon>Solaneae</taxon>
        <taxon>Solanum</taxon>
    </lineage>
</organism>
<dbReference type="InterPro" id="IPR024585">
    <property type="entry name" value="mTOR_dom"/>
</dbReference>
<dbReference type="GO" id="GO:0004674">
    <property type="term" value="F:protein serine/threonine kinase activity"/>
    <property type="evidence" value="ECO:0007669"/>
    <property type="project" value="UniProtKB-KW"/>
</dbReference>
<evidence type="ECO:0000259" key="2">
    <source>
        <dbReference type="SMART" id="SM01346"/>
    </source>
</evidence>
<dbReference type="AlphaFoldDB" id="M0ZYG6"/>